<gene>
    <name evidence="1" type="ORF">TRIADDRAFT_59221</name>
</gene>
<dbReference type="Proteomes" id="UP000009022">
    <property type="component" value="Unassembled WGS sequence"/>
</dbReference>
<dbReference type="InParanoid" id="B3S572"/>
<protein>
    <submittedName>
        <fullName evidence="1">Uncharacterized protein</fullName>
    </submittedName>
</protein>
<dbReference type="AlphaFoldDB" id="B3S572"/>
<dbReference type="RefSeq" id="XP_002115240.1">
    <property type="nucleotide sequence ID" value="XM_002115204.1"/>
</dbReference>
<evidence type="ECO:0000313" key="2">
    <source>
        <dbReference type="Proteomes" id="UP000009022"/>
    </source>
</evidence>
<reference evidence="1 2" key="1">
    <citation type="journal article" date="2008" name="Nature">
        <title>The Trichoplax genome and the nature of placozoans.</title>
        <authorList>
            <person name="Srivastava M."/>
            <person name="Begovic E."/>
            <person name="Chapman J."/>
            <person name="Putnam N.H."/>
            <person name="Hellsten U."/>
            <person name="Kawashima T."/>
            <person name="Kuo A."/>
            <person name="Mitros T."/>
            <person name="Salamov A."/>
            <person name="Carpenter M.L."/>
            <person name="Signorovitch A.Y."/>
            <person name="Moreno M.A."/>
            <person name="Kamm K."/>
            <person name="Grimwood J."/>
            <person name="Schmutz J."/>
            <person name="Shapiro H."/>
            <person name="Grigoriev I.V."/>
            <person name="Buss L.W."/>
            <person name="Schierwater B."/>
            <person name="Dellaporta S.L."/>
            <person name="Rokhsar D.S."/>
        </authorList>
    </citation>
    <scope>NUCLEOTIDE SEQUENCE [LARGE SCALE GENOMIC DNA]</scope>
    <source>
        <strain evidence="1 2">Grell-BS-1999</strain>
    </source>
</reference>
<keyword evidence="2" id="KW-1185">Reference proteome</keyword>
<sequence length="436" mass="48977">MLSDNDAIDMVAQSNVNAGQLALHRLAIKGKKAALTKGTANVTKRKLTKSLSYQENTSAHISQLSNGDGESDHMDEIANLTSYLNECNEAFDGSIGVKDDDSSQSIQDGQELERSIEDAVTEYISNTERSIQDYLDKIEHEPHNVTKNRSKPMSQYLFSINGKGVNTSNSNGDDNVIQAQSSDHFRKMLLNNNNDIDACQLANMGQQRLFHWKTKVVSNRYGGQRSGHRYQGFSHSRIIIPSTESPSNCQLNYHQKQLLPRGKNYNDHKVNEGFSAHKIRRHHDKNKATNKALFYVIGKENDDHYRMNIVRSQENVVIPIKGNAIKWLKKMRPSQSSSEIALSSSLSSLPKISQSNLASQNHYSKGNYSSKSMARSISSSPRIVNKSTLCIYPIDLNYKPANKVNLTLDFSKLNISNDTINNDMKHQSENQPNSMR</sequence>
<dbReference type="HOGENOM" id="CLU_629044_0_0_1"/>
<dbReference type="KEGG" id="tad:TRIADDRAFT_59221"/>
<name>B3S572_TRIAD</name>
<evidence type="ECO:0000313" key="1">
    <source>
        <dbReference type="EMBL" id="EDV22085.1"/>
    </source>
</evidence>
<organism evidence="1 2">
    <name type="scientific">Trichoplax adhaerens</name>
    <name type="common">Trichoplax reptans</name>
    <dbReference type="NCBI Taxonomy" id="10228"/>
    <lineage>
        <taxon>Eukaryota</taxon>
        <taxon>Metazoa</taxon>
        <taxon>Placozoa</taxon>
        <taxon>Uniplacotomia</taxon>
        <taxon>Trichoplacea</taxon>
        <taxon>Trichoplacidae</taxon>
        <taxon>Trichoplax</taxon>
    </lineage>
</organism>
<accession>B3S572</accession>
<dbReference type="CTD" id="6756453"/>
<dbReference type="GeneID" id="6756453"/>
<dbReference type="EMBL" id="DS985250">
    <property type="protein sequence ID" value="EDV22085.1"/>
    <property type="molecule type" value="Genomic_DNA"/>
</dbReference>
<proteinExistence type="predicted"/>